<dbReference type="EMBL" id="BGZK01000456">
    <property type="protein sequence ID" value="GBP44664.1"/>
    <property type="molecule type" value="Genomic_DNA"/>
</dbReference>
<comment type="caution">
    <text evidence="1">The sequence shown here is derived from an EMBL/GenBank/DDBJ whole genome shotgun (WGS) entry which is preliminary data.</text>
</comment>
<keyword evidence="2" id="KW-1185">Reference proteome</keyword>
<name>A0A4C1W3B2_EUMVA</name>
<accession>A0A4C1W3B2</accession>
<evidence type="ECO:0000313" key="1">
    <source>
        <dbReference type="EMBL" id="GBP44664.1"/>
    </source>
</evidence>
<reference evidence="1 2" key="1">
    <citation type="journal article" date="2019" name="Commun. Biol.">
        <title>The bagworm genome reveals a unique fibroin gene that provides high tensile strength.</title>
        <authorList>
            <person name="Kono N."/>
            <person name="Nakamura H."/>
            <person name="Ohtoshi R."/>
            <person name="Tomita M."/>
            <person name="Numata K."/>
            <person name="Arakawa K."/>
        </authorList>
    </citation>
    <scope>NUCLEOTIDE SEQUENCE [LARGE SCALE GENOMIC DNA]</scope>
</reference>
<organism evidence="1 2">
    <name type="scientific">Eumeta variegata</name>
    <name type="common">Bagworm moth</name>
    <name type="synonym">Eumeta japonica</name>
    <dbReference type="NCBI Taxonomy" id="151549"/>
    <lineage>
        <taxon>Eukaryota</taxon>
        <taxon>Metazoa</taxon>
        <taxon>Ecdysozoa</taxon>
        <taxon>Arthropoda</taxon>
        <taxon>Hexapoda</taxon>
        <taxon>Insecta</taxon>
        <taxon>Pterygota</taxon>
        <taxon>Neoptera</taxon>
        <taxon>Endopterygota</taxon>
        <taxon>Lepidoptera</taxon>
        <taxon>Glossata</taxon>
        <taxon>Ditrysia</taxon>
        <taxon>Tineoidea</taxon>
        <taxon>Psychidae</taxon>
        <taxon>Oiketicinae</taxon>
        <taxon>Eumeta</taxon>
    </lineage>
</organism>
<protein>
    <submittedName>
        <fullName evidence="1">Uncharacterized protein</fullName>
    </submittedName>
</protein>
<dbReference type="OrthoDB" id="525027at2759"/>
<proteinExistence type="predicted"/>
<dbReference type="Proteomes" id="UP000299102">
    <property type="component" value="Unassembled WGS sequence"/>
</dbReference>
<sequence>MRTALTKVSCGTLDSVASTCDAPGTMSRRPNAQFGKPWTTFCPLLHPLSLVIRIEGQGLNYNKVRPGAMTWFVRDDIFFDILMPSTGLRYIRTASPSLGCITFRHLFQTNANDARLTVLYNHERTQTLWVATFQNKVALTTLHLNLQTLEGPDC</sequence>
<evidence type="ECO:0000313" key="2">
    <source>
        <dbReference type="Proteomes" id="UP000299102"/>
    </source>
</evidence>
<gene>
    <name evidence="1" type="ORF">EVAR_44192_1</name>
</gene>
<dbReference type="AlphaFoldDB" id="A0A4C1W3B2"/>